<feature type="domain" description="Acyltransferase 3" evidence="2">
    <location>
        <begin position="11"/>
        <end position="324"/>
    </location>
</feature>
<dbReference type="OrthoDB" id="9814807at2"/>
<evidence type="ECO:0000313" key="3">
    <source>
        <dbReference type="EMBL" id="SEK78563.1"/>
    </source>
</evidence>
<evidence type="ECO:0000259" key="2">
    <source>
        <dbReference type="Pfam" id="PF01757"/>
    </source>
</evidence>
<gene>
    <name evidence="3" type="ORF">SAMN05192542_103458</name>
</gene>
<dbReference type="InterPro" id="IPR050879">
    <property type="entry name" value="Acyltransferase_3"/>
</dbReference>
<feature type="transmembrane region" description="Helical" evidence="1">
    <location>
        <begin position="91"/>
        <end position="113"/>
    </location>
</feature>
<dbReference type="AlphaFoldDB" id="A0A1H7JVF0"/>
<dbReference type="PANTHER" id="PTHR23028">
    <property type="entry name" value="ACETYLTRANSFERASE"/>
    <property type="match status" value="1"/>
</dbReference>
<feature type="transmembrane region" description="Helical" evidence="1">
    <location>
        <begin position="311"/>
        <end position="335"/>
    </location>
</feature>
<feature type="transmembrane region" description="Helical" evidence="1">
    <location>
        <begin position="50"/>
        <end position="70"/>
    </location>
</feature>
<dbReference type="GO" id="GO:0009103">
    <property type="term" value="P:lipopolysaccharide biosynthetic process"/>
    <property type="evidence" value="ECO:0007669"/>
    <property type="project" value="TreeGrafter"/>
</dbReference>
<dbReference type="RefSeq" id="WP_090544661.1">
    <property type="nucleotide sequence ID" value="NZ_FNSR01000001.1"/>
</dbReference>
<keyword evidence="3" id="KW-0378">Hydrolase</keyword>
<keyword evidence="1" id="KW-0472">Membrane</keyword>
<organism evidence="3 4">
    <name type="scientific">Paraburkholderia caballeronis</name>
    <dbReference type="NCBI Taxonomy" id="416943"/>
    <lineage>
        <taxon>Bacteria</taxon>
        <taxon>Pseudomonadati</taxon>
        <taxon>Pseudomonadota</taxon>
        <taxon>Betaproteobacteria</taxon>
        <taxon>Burkholderiales</taxon>
        <taxon>Burkholderiaceae</taxon>
        <taxon>Paraburkholderia</taxon>
    </lineage>
</organism>
<feature type="transmembrane region" description="Helical" evidence="1">
    <location>
        <begin position="277"/>
        <end position="299"/>
    </location>
</feature>
<evidence type="ECO:0000313" key="4">
    <source>
        <dbReference type="Proteomes" id="UP000199120"/>
    </source>
</evidence>
<keyword evidence="3" id="KW-0808">Transferase</keyword>
<proteinExistence type="predicted"/>
<dbReference type="Proteomes" id="UP000199120">
    <property type="component" value="Unassembled WGS sequence"/>
</dbReference>
<keyword evidence="1" id="KW-0812">Transmembrane</keyword>
<dbReference type="STRING" id="416943.SAMN05445871_2155"/>
<feature type="transmembrane region" description="Helical" evidence="1">
    <location>
        <begin position="164"/>
        <end position="183"/>
    </location>
</feature>
<accession>A0A1H7JVF0</accession>
<feature type="transmembrane region" description="Helical" evidence="1">
    <location>
        <begin position="247"/>
        <end position="265"/>
    </location>
</feature>
<keyword evidence="4" id="KW-1185">Reference proteome</keyword>
<evidence type="ECO:0000256" key="1">
    <source>
        <dbReference type="SAM" id="Phobius"/>
    </source>
</evidence>
<dbReference type="Pfam" id="PF01757">
    <property type="entry name" value="Acyl_transf_3"/>
    <property type="match status" value="1"/>
</dbReference>
<dbReference type="GO" id="GO:0016787">
    <property type="term" value="F:hydrolase activity"/>
    <property type="evidence" value="ECO:0007669"/>
    <property type="project" value="UniProtKB-KW"/>
</dbReference>
<dbReference type="PANTHER" id="PTHR23028:SF53">
    <property type="entry name" value="ACYL_TRANSF_3 DOMAIN-CONTAINING PROTEIN"/>
    <property type="match status" value="1"/>
</dbReference>
<keyword evidence="3" id="KW-0012">Acyltransferase</keyword>
<name>A0A1H7JVF0_9BURK</name>
<dbReference type="EMBL" id="FOAJ01000003">
    <property type="protein sequence ID" value="SEK78563.1"/>
    <property type="molecule type" value="Genomic_DNA"/>
</dbReference>
<feature type="transmembrane region" description="Helical" evidence="1">
    <location>
        <begin position="189"/>
        <end position="209"/>
    </location>
</feature>
<sequence>MSTSSPSRLQGLQQLRFFAAFAVLVHHILEEASASPFAHLTPAIERVGASGVDVFFVISGFVMWHTTRGFSRSTSPKRFFVRRVSRIMPPYWACLALVVALWWTGALFKSMSIDGPRLLQSMLLLPPTTSGGMIWGVSWTLVYEFYFYLVCTAALLLPWEKRRTLFIAALLVALPFALNAAGARIQGGYYGNPIVAEFVFGIALGWAAPKLPKRRAAWLLLAVCAVLLYWASAASPDAATYGLRPSLRWWAWGLPATLAVAAFTMTNGIGGTTGRALIALGDSSYVLYLTHGLLMIAFARTIKAGVFHGSATLYAAAFVIACGAVVFAHGLHVVAERPLLAWFQRKEPRVRGSVLT</sequence>
<protein>
    <submittedName>
        <fullName evidence="3">Peptidoglycan/LPS O-acetylase OafA/YrhL, contains acyltransferase and SGNH-hydrolase domains</fullName>
    </submittedName>
</protein>
<keyword evidence="1" id="KW-1133">Transmembrane helix</keyword>
<dbReference type="GO" id="GO:0016020">
    <property type="term" value="C:membrane"/>
    <property type="evidence" value="ECO:0007669"/>
    <property type="project" value="TreeGrafter"/>
</dbReference>
<dbReference type="InterPro" id="IPR002656">
    <property type="entry name" value="Acyl_transf_3_dom"/>
</dbReference>
<feature type="transmembrane region" description="Helical" evidence="1">
    <location>
        <begin position="133"/>
        <end position="157"/>
    </location>
</feature>
<reference evidence="4" key="1">
    <citation type="submission" date="2016-10" db="EMBL/GenBank/DDBJ databases">
        <authorList>
            <person name="Varghese N."/>
            <person name="Submissions S."/>
        </authorList>
    </citation>
    <scope>NUCLEOTIDE SEQUENCE [LARGE SCALE GENOMIC DNA]</scope>
    <source>
        <strain evidence="4">LMG 26416</strain>
    </source>
</reference>
<feature type="transmembrane region" description="Helical" evidence="1">
    <location>
        <begin position="216"/>
        <end position="235"/>
    </location>
</feature>
<dbReference type="GO" id="GO:0016747">
    <property type="term" value="F:acyltransferase activity, transferring groups other than amino-acyl groups"/>
    <property type="evidence" value="ECO:0007669"/>
    <property type="project" value="InterPro"/>
</dbReference>